<organism evidence="1 2">
    <name type="scientific">Tetrabaena socialis</name>
    <dbReference type="NCBI Taxonomy" id="47790"/>
    <lineage>
        <taxon>Eukaryota</taxon>
        <taxon>Viridiplantae</taxon>
        <taxon>Chlorophyta</taxon>
        <taxon>core chlorophytes</taxon>
        <taxon>Chlorophyceae</taxon>
        <taxon>CS clade</taxon>
        <taxon>Chlamydomonadales</taxon>
        <taxon>Tetrabaenaceae</taxon>
        <taxon>Tetrabaena</taxon>
    </lineage>
</organism>
<dbReference type="PANTHER" id="PTHR46586:SF3">
    <property type="entry name" value="ANKYRIN REPEAT-CONTAINING PROTEIN"/>
    <property type="match status" value="1"/>
</dbReference>
<sequence>MALMVWLRERGCPWNEFAFAVSALFGTEEQLEWLAEQGCPMGDDGEPYAWAATAGDLGNLRCLRRLGCPWSSGGSTFTSSLNRLNYGLEDNVRRALCWLLDQGCPVDWDQAEAAAEGQENEGLLEWLRTQRQRRAGVPGLSLLPLLEPCRSTFARA</sequence>
<evidence type="ECO:0000313" key="1">
    <source>
        <dbReference type="EMBL" id="PNH04223.1"/>
    </source>
</evidence>
<comment type="caution">
    <text evidence="1">The sequence shown here is derived from an EMBL/GenBank/DDBJ whole genome shotgun (WGS) entry which is preliminary data.</text>
</comment>
<protein>
    <recommendedName>
        <fullName evidence="3">Ankyrin repeat domain-containing protein</fullName>
    </recommendedName>
</protein>
<dbReference type="InterPro" id="IPR052050">
    <property type="entry name" value="SecEffector_AnkRepeat"/>
</dbReference>
<feature type="non-terminal residue" evidence="1">
    <location>
        <position position="156"/>
    </location>
</feature>
<accession>A0A2J7ZVC1</accession>
<dbReference type="AlphaFoldDB" id="A0A2J7ZVC1"/>
<dbReference type="EMBL" id="PGGS01000411">
    <property type="protein sequence ID" value="PNH04223.1"/>
    <property type="molecule type" value="Genomic_DNA"/>
</dbReference>
<dbReference type="OrthoDB" id="549039at2759"/>
<name>A0A2J7ZVC1_9CHLO</name>
<gene>
    <name evidence="1" type="ORF">TSOC_009646</name>
</gene>
<dbReference type="Proteomes" id="UP000236333">
    <property type="component" value="Unassembled WGS sequence"/>
</dbReference>
<evidence type="ECO:0000313" key="2">
    <source>
        <dbReference type="Proteomes" id="UP000236333"/>
    </source>
</evidence>
<dbReference type="PANTHER" id="PTHR46586">
    <property type="entry name" value="ANKYRIN REPEAT-CONTAINING PROTEIN"/>
    <property type="match status" value="1"/>
</dbReference>
<keyword evidence="2" id="KW-1185">Reference proteome</keyword>
<proteinExistence type="predicted"/>
<reference evidence="1 2" key="1">
    <citation type="journal article" date="2017" name="Mol. Biol. Evol.">
        <title>The 4-celled Tetrabaena socialis nuclear genome reveals the essential components for genetic control of cell number at the origin of multicellularity in the volvocine lineage.</title>
        <authorList>
            <person name="Featherston J."/>
            <person name="Arakaki Y."/>
            <person name="Hanschen E.R."/>
            <person name="Ferris P.J."/>
            <person name="Michod R.E."/>
            <person name="Olson B.J.S.C."/>
            <person name="Nozaki H."/>
            <person name="Durand P.M."/>
        </authorList>
    </citation>
    <scope>NUCLEOTIDE SEQUENCE [LARGE SCALE GENOMIC DNA]</scope>
    <source>
        <strain evidence="1 2">NIES-571</strain>
    </source>
</reference>
<evidence type="ECO:0008006" key="3">
    <source>
        <dbReference type="Google" id="ProtNLM"/>
    </source>
</evidence>